<proteinExistence type="predicted"/>
<evidence type="ECO:0000256" key="1">
    <source>
        <dbReference type="ARBA" id="ARBA00022801"/>
    </source>
</evidence>
<dbReference type="Proteomes" id="UP000612585">
    <property type="component" value="Unassembled WGS sequence"/>
</dbReference>
<dbReference type="Gene3D" id="3.30.450.20">
    <property type="entry name" value="PAS domain"/>
    <property type="match status" value="1"/>
</dbReference>
<evidence type="ECO:0008006" key="7">
    <source>
        <dbReference type="Google" id="ProtNLM"/>
    </source>
</evidence>
<keyword evidence="1" id="KW-0378">Hydrolase</keyword>
<keyword evidence="6" id="KW-1185">Reference proteome</keyword>
<accession>A0A8J4E4L4</accession>
<dbReference type="InterPro" id="IPR036457">
    <property type="entry name" value="PPM-type-like_dom_sf"/>
</dbReference>
<dbReference type="InterPro" id="IPR036388">
    <property type="entry name" value="WH-like_DNA-bd_sf"/>
</dbReference>
<dbReference type="InterPro" id="IPR001932">
    <property type="entry name" value="PPM-type_phosphatase-like_dom"/>
</dbReference>
<dbReference type="Pfam" id="PF07228">
    <property type="entry name" value="SpoIIE"/>
    <property type="match status" value="1"/>
</dbReference>
<feature type="domain" description="PPM-type phosphatase" evidence="4">
    <location>
        <begin position="409"/>
        <end position="619"/>
    </location>
</feature>
<evidence type="ECO:0000313" key="6">
    <source>
        <dbReference type="Proteomes" id="UP000612585"/>
    </source>
</evidence>
<sequence>MEANHGYLQRLIELDVKIDQARLSPDLQCERAAGLLAGRIGCRIDEAHAHLRLRATQQGSDISAVAAAVIAALETTQLTPSRRLYKVADEALLHAAPRVPAVRRPQRPSRVDSDPGEWAGIVQQIFETVPGDHIMVTPMRDLSGRIDDFELTSVSPTVVDLSGRTGPQLIGRRVSEIYPTVVGGPVWHAWVDSLADGEARTVGPVPYVHPDEQRSSEHLLTVRIQPAGPGLINTWIRQDAQTRQAERIAQTERLGHLGWGEWDLVTDATTWSDGMYHIYERDPADGPLPRAESEALGLPEDEALRRHAAEAFGRGETIDVTTRVRIHDKIKYLRAVVDAVRDTEGRPVKIYGIIQDVTARETSRLKLAEVERQLLEHQENLAAEHRLAAELQQIVLPIPDAPIDLPGLRAAVRYLPAEQASRVGGDWYHAAVADDGSVILAVGDVAGHGVQAAATMAQLRHALAALAATTTGDPAALLQHLNQLIYSSVPPDATATAVVARYDPATQNLTWAQAGHPAPLLTRDGVTVELPRPRGTLLGAVRRPRYDTATTTLGPNDLLLLYTDGLIEHRSHSLADGLAAVVAVLDRVTANPNRRPLQDLLAELRRANPDDDTCILAVRRQRLSRD</sequence>
<feature type="domain" description="ANTAR" evidence="3">
    <location>
        <begin position="8"/>
        <end position="70"/>
    </location>
</feature>
<evidence type="ECO:0000259" key="4">
    <source>
        <dbReference type="PROSITE" id="PS51746"/>
    </source>
</evidence>
<evidence type="ECO:0000313" key="5">
    <source>
        <dbReference type="EMBL" id="GIJ61209.1"/>
    </source>
</evidence>
<dbReference type="PROSITE" id="PS51746">
    <property type="entry name" value="PPM_2"/>
    <property type="match status" value="1"/>
</dbReference>
<reference evidence="5" key="1">
    <citation type="submission" date="2021-01" db="EMBL/GenBank/DDBJ databases">
        <title>Whole genome shotgun sequence of Virgisporangium aurantiacum NBRC 16421.</title>
        <authorList>
            <person name="Komaki H."/>
            <person name="Tamura T."/>
        </authorList>
    </citation>
    <scope>NUCLEOTIDE SEQUENCE</scope>
    <source>
        <strain evidence="5">NBRC 16421</strain>
    </source>
</reference>
<dbReference type="Gene3D" id="1.10.10.10">
    <property type="entry name" value="Winged helix-like DNA-binding domain superfamily/Winged helix DNA-binding domain"/>
    <property type="match status" value="1"/>
</dbReference>
<dbReference type="AlphaFoldDB" id="A0A8J4E4L4"/>
<dbReference type="SUPFAM" id="SSF55785">
    <property type="entry name" value="PYP-like sensor domain (PAS domain)"/>
    <property type="match status" value="1"/>
</dbReference>
<evidence type="ECO:0000259" key="3">
    <source>
        <dbReference type="PROSITE" id="PS50921"/>
    </source>
</evidence>
<dbReference type="InterPro" id="IPR005561">
    <property type="entry name" value="ANTAR"/>
</dbReference>
<dbReference type="EMBL" id="BOPG01000064">
    <property type="protein sequence ID" value="GIJ61209.1"/>
    <property type="molecule type" value="Genomic_DNA"/>
</dbReference>
<organism evidence="5 6">
    <name type="scientific">Virgisporangium aurantiacum</name>
    <dbReference type="NCBI Taxonomy" id="175570"/>
    <lineage>
        <taxon>Bacteria</taxon>
        <taxon>Bacillati</taxon>
        <taxon>Actinomycetota</taxon>
        <taxon>Actinomycetes</taxon>
        <taxon>Micromonosporales</taxon>
        <taxon>Micromonosporaceae</taxon>
        <taxon>Virgisporangium</taxon>
    </lineage>
</organism>
<dbReference type="Gene3D" id="3.60.40.10">
    <property type="entry name" value="PPM-type phosphatase domain"/>
    <property type="match status" value="1"/>
</dbReference>
<protein>
    <recommendedName>
        <fullName evidence="7">Serine phosphatase RsbU, regulator of sigma subunit</fullName>
    </recommendedName>
</protein>
<dbReference type="GO" id="GO:0003723">
    <property type="term" value="F:RNA binding"/>
    <property type="evidence" value="ECO:0007669"/>
    <property type="project" value="InterPro"/>
</dbReference>
<name>A0A8J4E4L4_9ACTN</name>
<dbReference type="InterPro" id="IPR035965">
    <property type="entry name" value="PAS-like_dom_sf"/>
</dbReference>
<dbReference type="RefSeq" id="WP_204006009.1">
    <property type="nucleotide sequence ID" value="NZ_BOPG01000064.1"/>
</dbReference>
<gene>
    <name evidence="5" type="ORF">Vau01_087250</name>
</gene>
<dbReference type="InterPro" id="IPR052016">
    <property type="entry name" value="Bact_Sigma-Reg"/>
</dbReference>
<feature type="coiled-coil region" evidence="2">
    <location>
        <begin position="360"/>
        <end position="387"/>
    </location>
</feature>
<dbReference type="PANTHER" id="PTHR43156">
    <property type="entry name" value="STAGE II SPORULATION PROTEIN E-RELATED"/>
    <property type="match status" value="1"/>
</dbReference>
<dbReference type="PROSITE" id="PS50921">
    <property type="entry name" value="ANTAR"/>
    <property type="match status" value="1"/>
</dbReference>
<dbReference type="GO" id="GO:0016791">
    <property type="term" value="F:phosphatase activity"/>
    <property type="evidence" value="ECO:0007669"/>
    <property type="project" value="TreeGrafter"/>
</dbReference>
<dbReference type="SMART" id="SM00331">
    <property type="entry name" value="PP2C_SIG"/>
    <property type="match status" value="1"/>
</dbReference>
<comment type="caution">
    <text evidence="5">The sequence shown here is derived from an EMBL/GenBank/DDBJ whole genome shotgun (WGS) entry which is preliminary data.</text>
</comment>
<dbReference type="SUPFAM" id="SSF81606">
    <property type="entry name" value="PP2C-like"/>
    <property type="match status" value="1"/>
</dbReference>
<keyword evidence="2" id="KW-0175">Coiled coil</keyword>
<dbReference type="PANTHER" id="PTHR43156:SF2">
    <property type="entry name" value="STAGE II SPORULATION PROTEIN E"/>
    <property type="match status" value="1"/>
</dbReference>
<evidence type="ECO:0000256" key="2">
    <source>
        <dbReference type="SAM" id="Coils"/>
    </source>
</evidence>